<proteinExistence type="predicted"/>
<dbReference type="EMBL" id="KK914352">
    <property type="protein sequence ID" value="KDP39451.1"/>
    <property type="molecule type" value="Genomic_DNA"/>
</dbReference>
<accession>A0A067KTA2</accession>
<keyword evidence="2" id="KW-1185">Reference proteome</keyword>
<organism evidence="1 2">
    <name type="scientific">Jatropha curcas</name>
    <name type="common">Barbados nut</name>
    <dbReference type="NCBI Taxonomy" id="180498"/>
    <lineage>
        <taxon>Eukaryota</taxon>
        <taxon>Viridiplantae</taxon>
        <taxon>Streptophyta</taxon>
        <taxon>Embryophyta</taxon>
        <taxon>Tracheophyta</taxon>
        <taxon>Spermatophyta</taxon>
        <taxon>Magnoliopsida</taxon>
        <taxon>eudicotyledons</taxon>
        <taxon>Gunneridae</taxon>
        <taxon>Pentapetalae</taxon>
        <taxon>rosids</taxon>
        <taxon>fabids</taxon>
        <taxon>Malpighiales</taxon>
        <taxon>Euphorbiaceae</taxon>
        <taxon>Crotonoideae</taxon>
        <taxon>Jatropheae</taxon>
        <taxon>Jatropha</taxon>
    </lineage>
</organism>
<evidence type="ECO:0000313" key="2">
    <source>
        <dbReference type="Proteomes" id="UP000027138"/>
    </source>
</evidence>
<evidence type="ECO:0000313" key="1">
    <source>
        <dbReference type="EMBL" id="KDP39451.1"/>
    </source>
</evidence>
<gene>
    <name evidence="1" type="ORF">JCGZ_03733</name>
</gene>
<sequence length="63" mass="7284">MRLFFIEQLHDATVLSTRINDKEFRHATVLHRTAAWNEVGHHGFIRAVHETVGHMGDQHPVCI</sequence>
<dbReference type="AlphaFoldDB" id="A0A067KTA2"/>
<reference evidence="1 2" key="1">
    <citation type="journal article" date="2014" name="PLoS ONE">
        <title>Global Analysis of Gene Expression Profiles in Physic Nut (Jatropha curcas L.) Seedlings Exposed to Salt Stress.</title>
        <authorList>
            <person name="Zhang L."/>
            <person name="Zhang C."/>
            <person name="Wu P."/>
            <person name="Chen Y."/>
            <person name="Li M."/>
            <person name="Jiang H."/>
            <person name="Wu G."/>
        </authorList>
    </citation>
    <scope>NUCLEOTIDE SEQUENCE [LARGE SCALE GENOMIC DNA]</scope>
    <source>
        <strain evidence="2">cv. GZQX0401</strain>
        <tissue evidence="1">Young leaves</tissue>
    </source>
</reference>
<protein>
    <submittedName>
        <fullName evidence="1">Uncharacterized protein</fullName>
    </submittedName>
</protein>
<dbReference type="Proteomes" id="UP000027138">
    <property type="component" value="Unassembled WGS sequence"/>
</dbReference>
<name>A0A067KTA2_JATCU</name>